<dbReference type="InterPro" id="IPR036691">
    <property type="entry name" value="Endo/exonu/phosph_ase_sf"/>
</dbReference>
<keyword evidence="3" id="KW-0540">Nuclease</keyword>
<evidence type="ECO:0000256" key="8">
    <source>
        <dbReference type="ARBA" id="ARBA00023204"/>
    </source>
</evidence>
<dbReference type="Proteomes" id="UP000503096">
    <property type="component" value="Chromosome"/>
</dbReference>
<dbReference type="AlphaFoldDB" id="A0A6M4HE94"/>
<reference evidence="10 11" key="1">
    <citation type="submission" date="2020-04" db="EMBL/GenBank/DDBJ databases">
        <title>Usitatibacter rugosus gen. nov., sp. nov. and Usitatibacter palustris sp. nov., novel members of Usitatibacteraceae fam. nov. within the order Nitrosomonadales isolated from soil.</title>
        <authorList>
            <person name="Huber K.J."/>
            <person name="Neumann-Schaal M."/>
            <person name="Geppert A."/>
            <person name="Luckner M."/>
            <person name="Wanner G."/>
            <person name="Overmann J."/>
        </authorList>
    </citation>
    <scope>NUCLEOTIDE SEQUENCE [LARGE SCALE GENOMIC DNA]</scope>
    <source>
        <strain evidence="10 11">Swamp67</strain>
    </source>
</reference>
<evidence type="ECO:0000259" key="9">
    <source>
        <dbReference type="Pfam" id="PF03372"/>
    </source>
</evidence>
<comment type="cofactor">
    <cofactor evidence="2">
        <name>Mg(2+)</name>
        <dbReference type="ChEBI" id="CHEBI:18420"/>
    </cofactor>
</comment>
<dbReference type="GO" id="GO:0004518">
    <property type="term" value="F:nuclease activity"/>
    <property type="evidence" value="ECO:0007669"/>
    <property type="project" value="UniProtKB-KW"/>
</dbReference>
<keyword evidence="5" id="KW-0227">DNA damage</keyword>
<keyword evidence="11" id="KW-1185">Reference proteome</keyword>
<dbReference type="PANTHER" id="PTHR15822:SF4">
    <property type="entry name" value="TYROSYL-DNA PHOSPHODIESTERASE 2"/>
    <property type="match status" value="1"/>
</dbReference>
<dbReference type="EMBL" id="CP053073">
    <property type="protein sequence ID" value="QJR16307.1"/>
    <property type="molecule type" value="Genomic_DNA"/>
</dbReference>
<name>A0A6M4HE94_9PROT</name>
<sequence>MTVDPKKKLRVVTYNIHKGFTQFNRRLVLHEIRERLTAVEADVVFLQEVVGQDHAHAKRHAARWPANGQHEFLCHEGSHNVYGMNAVYQNGHYGNAVVSRFPIPLWENLDISHHRLESRGLLHCEIVVPGWTERLHCINVHLGLWARSRKFQLQWLCDRIHEAVPDDEPLVVAGDFNDWRQQASAVLSKDLGLYEVFERSEGALARSFPARMPMLSLDRIYVRGFNVGGVERLTGGPWTNLSDHVALAATLTR</sequence>
<dbReference type="InParanoid" id="A0A6M4HE94"/>
<dbReference type="GO" id="GO:0006281">
    <property type="term" value="P:DNA repair"/>
    <property type="evidence" value="ECO:0007669"/>
    <property type="project" value="UniProtKB-KW"/>
</dbReference>
<evidence type="ECO:0000256" key="6">
    <source>
        <dbReference type="ARBA" id="ARBA00022801"/>
    </source>
</evidence>
<evidence type="ECO:0000313" key="11">
    <source>
        <dbReference type="Proteomes" id="UP000503096"/>
    </source>
</evidence>
<evidence type="ECO:0000256" key="2">
    <source>
        <dbReference type="ARBA" id="ARBA00001946"/>
    </source>
</evidence>
<dbReference type="InterPro" id="IPR051547">
    <property type="entry name" value="TDP2-like"/>
</dbReference>
<keyword evidence="7" id="KW-0460">Magnesium</keyword>
<dbReference type="SUPFAM" id="SSF56219">
    <property type="entry name" value="DNase I-like"/>
    <property type="match status" value="1"/>
</dbReference>
<dbReference type="FunCoup" id="A0A6M4HE94">
    <property type="interactions" value="33"/>
</dbReference>
<evidence type="ECO:0000256" key="1">
    <source>
        <dbReference type="ARBA" id="ARBA00001936"/>
    </source>
</evidence>
<evidence type="ECO:0000313" key="10">
    <source>
        <dbReference type="EMBL" id="QJR16307.1"/>
    </source>
</evidence>
<comment type="cofactor">
    <cofactor evidence="1">
        <name>Mn(2+)</name>
        <dbReference type="ChEBI" id="CHEBI:29035"/>
    </cofactor>
</comment>
<keyword evidence="4" id="KW-0479">Metal-binding</keyword>
<dbReference type="GO" id="GO:0016787">
    <property type="term" value="F:hydrolase activity"/>
    <property type="evidence" value="ECO:0007669"/>
    <property type="project" value="UniProtKB-KW"/>
</dbReference>
<keyword evidence="8" id="KW-0234">DNA repair</keyword>
<organism evidence="10 11">
    <name type="scientific">Usitatibacter palustris</name>
    <dbReference type="NCBI Taxonomy" id="2732487"/>
    <lineage>
        <taxon>Bacteria</taxon>
        <taxon>Pseudomonadati</taxon>
        <taxon>Pseudomonadota</taxon>
        <taxon>Betaproteobacteria</taxon>
        <taxon>Nitrosomonadales</taxon>
        <taxon>Usitatibacteraceae</taxon>
        <taxon>Usitatibacter</taxon>
    </lineage>
</organism>
<accession>A0A6M4HE94</accession>
<gene>
    <name evidence="10" type="ORF">DSM104440_03136</name>
</gene>
<dbReference type="InterPro" id="IPR005135">
    <property type="entry name" value="Endo/exonuclease/phosphatase"/>
</dbReference>
<evidence type="ECO:0000256" key="4">
    <source>
        <dbReference type="ARBA" id="ARBA00022723"/>
    </source>
</evidence>
<dbReference type="GO" id="GO:0046872">
    <property type="term" value="F:metal ion binding"/>
    <property type="evidence" value="ECO:0007669"/>
    <property type="project" value="UniProtKB-KW"/>
</dbReference>
<evidence type="ECO:0000256" key="7">
    <source>
        <dbReference type="ARBA" id="ARBA00022842"/>
    </source>
</evidence>
<evidence type="ECO:0000256" key="3">
    <source>
        <dbReference type="ARBA" id="ARBA00022722"/>
    </source>
</evidence>
<evidence type="ECO:0000256" key="5">
    <source>
        <dbReference type="ARBA" id="ARBA00022763"/>
    </source>
</evidence>
<dbReference type="PANTHER" id="PTHR15822">
    <property type="entry name" value="TRAF AND TNF RECEPTOR-ASSOCIATED PROTEIN"/>
    <property type="match status" value="1"/>
</dbReference>
<proteinExistence type="predicted"/>
<dbReference type="Pfam" id="PF03372">
    <property type="entry name" value="Exo_endo_phos"/>
    <property type="match status" value="1"/>
</dbReference>
<dbReference type="Gene3D" id="3.60.10.10">
    <property type="entry name" value="Endonuclease/exonuclease/phosphatase"/>
    <property type="match status" value="1"/>
</dbReference>
<protein>
    <recommendedName>
        <fullName evidence="9">Endonuclease/exonuclease/phosphatase domain-containing protein</fullName>
    </recommendedName>
</protein>
<dbReference type="RefSeq" id="WP_171164305.1">
    <property type="nucleotide sequence ID" value="NZ_CP053073.1"/>
</dbReference>
<keyword evidence="6" id="KW-0378">Hydrolase</keyword>
<feature type="domain" description="Endonuclease/exonuclease/phosphatase" evidence="9">
    <location>
        <begin position="12"/>
        <end position="244"/>
    </location>
</feature>
<dbReference type="KEGG" id="upl:DSM104440_03136"/>